<accession>A0A6C2U9Z4</accession>
<feature type="chain" id="PRO_5025386319" evidence="2">
    <location>
        <begin position="22"/>
        <end position="293"/>
    </location>
</feature>
<dbReference type="Proteomes" id="UP000366872">
    <property type="component" value="Unassembled WGS sequence"/>
</dbReference>
<dbReference type="EMBL" id="CAAHFG010000003">
    <property type="protein sequence ID" value="VGO16341.1"/>
    <property type="molecule type" value="Genomic_DNA"/>
</dbReference>
<feature type="compositionally biased region" description="Basic and acidic residues" evidence="1">
    <location>
        <begin position="273"/>
        <end position="282"/>
    </location>
</feature>
<evidence type="ECO:0000256" key="2">
    <source>
        <dbReference type="SAM" id="SignalP"/>
    </source>
</evidence>
<evidence type="ECO:0000313" key="4">
    <source>
        <dbReference type="Proteomes" id="UP000366872"/>
    </source>
</evidence>
<proteinExistence type="predicted"/>
<keyword evidence="2" id="KW-0732">Signal</keyword>
<gene>
    <name evidence="3" type="ORF">PDESU_04932</name>
</gene>
<sequence length="293" mass="31038">MCFMKLCSSLVFVMLVASTYAGDLVWDGSDGIWTHSKWLSEGAQSGQAIPAAIHDRLEITSGNVTVEGDLTGAPGSLQENHLTLGGDSRLAVQGALDFGTGKAENAHSWSMSFLMKESASLSATHIQLKTKKLERSALTFAGGTLTLTSGNPILGCNFPDQNVNIKASAGGFRLIATANPFPGKSLATKVGSDLFSIDGRKINVAESGLDVEALNMELAGKVVNGKILRIKGENNGPQILEIITAGDEPAVIELPEEPVEEPVSPVRKRKRNRPEANLHEPELSAEPLGLILS</sequence>
<feature type="region of interest" description="Disordered" evidence="1">
    <location>
        <begin position="255"/>
        <end position="293"/>
    </location>
</feature>
<organism evidence="3 4">
    <name type="scientific">Pontiella desulfatans</name>
    <dbReference type="NCBI Taxonomy" id="2750659"/>
    <lineage>
        <taxon>Bacteria</taxon>
        <taxon>Pseudomonadati</taxon>
        <taxon>Kiritimatiellota</taxon>
        <taxon>Kiritimatiellia</taxon>
        <taxon>Kiritimatiellales</taxon>
        <taxon>Pontiellaceae</taxon>
        <taxon>Pontiella</taxon>
    </lineage>
</organism>
<feature type="signal peptide" evidence="2">
    <location>
        <begin position="1"/>
        <end position="21"/>
    </location>
</feature>
<evidence type="ECO:0000313" key="3">
    <source>
        <dbReference type="EMBL" id="VGO16341.1"/>
    </source>
</evidence>
<keyword evidence="4" id="KW-1185">Reference proteome</keyword>
<evidence type="ECO:0000256" key="1">
    <source>
        <dbReference type="SAM" id="MobiDB-lite"/>
    </source>
</evidence>
<name>A0A6C2U9Z4_PONDE</name>
<reference evidence="3 4" key="1">
    <citation type="submission" date="2019-04" db="EMBL/GenBank/DDBJ databases">
        <authorList>
            <person name="Van Vliet M D."/>
        </authorList>
    </citation>
    <scope>NUCLEOTIDE SEQUENCE [LARGE SCALE GENOMIC DNA]</scope>
    <source>
        <strain evidence="3 4">F1</strain>
    </source>
</reference>
<protein>
    <submittedName>
        <fullName evidence="3">Uncharacterized protein</fullName>
    </submittedName>
</protein>
<dbReference type="AlphaFoldDB" id="A0A6C2U9Z4"/>